<keyword evidence="1" id="KW-0175">Coiled coil</keyword>
<organism evidence="4 5">
    <name type="scientific">Paenibacillus glycanilyticus</name>
    <dbReference type="NCBI Taxonomy" id="126569"/>
    <lineage>
        <taxon>Bacteria</taxon>
        <taxon>Bacillati</taxon>
        <taxon>Bacillota</taxon>
        <taxon>Bacilli</taxon>
        <taxon>Bacillales</taxon>
        <taxon>Paenibacillaceae</taxon>
        <taxon>Paenibacillus</taxon>
    </lineage>
</organism>
<evidence type="ECO:0008006" key="6">
    <source>
        <dbReference type="Google" id="ProtNLM"/>
    </source>
</evidence>
<feature type="coiled-coil region" evidence="1">
    <location>
        <begin position="131"/>
        <end position="161"/>
    </location>
</feature>
<evidence type="ECO:0000256" key="1">
    <source>
        <dbReference type="SAM" id="Coils"/>
    </source>
</evidence>
<dbReference type="Pfam" id="PF12685">
    <property type="entry name" value="SpoIIIAH"/>
    <property type="match status" value="1"/>
</dbReference>
<keyword evidence="3" id="KW-1133">Transmembrane helix</keyword>
<dbReference type="InterPro" id="IPR024232">
    <property type="entry name" value="SpoIIIAH"/>
</dbReference>
<comment type="caution">
    <text evidence="4">The sequence shown here is derived from an EMBL/GenBank/DDBJ whole genome shotgun (WGS) entry which is preliminary data.</text>
</comment>
<dbReference type="Gene3D" id="1.10.287.4300">
    <property type="entry name" value="Stage III sporulation protein AH-like"/>
    <property type="match status" value="1"/>
</dbReference>
<feature type="compositionally biased region" description="Polar residues" evidence="2">
    <location>
        <begin position="38"/>
        <end position="57"/>
    </location>
</feature>
<name>A0ABQ6NP35_9BACL</name>
<feature type="region of interest" description="Disordered" evidence="2">
    <location>
        <begin position="36"/>
        <end position="57"/>
    </location>
</feature>
<dbReference type="EMBL" id="BTCL01000011">
    <property type="protein sequence ID" value="GMK46330.1"/>
    <property type="molecule type" value="Genomic_DNA"/>
</dbReference>
<proteinExistence type="predicted"/>
<evidence type="ECO:0000256" key="3">
    <source>
        <dbReference type="SAM" id="Phobius"/>
    </source>
</evidence>
<evidence type="ECO:0000313" key="4">
    <source>
        <dbReference type="EMBL" id="GMK46330.1"/>
    </source>
</evidence>
<dbReference type="Proteomes" id="UP001285921">
    <property type="component" value="Unassembled WGS sequence"/>
</dbReference>
<dbReference type="InterPro" id="IPR038503">
    <property type="entry name" value="SpoIIIAH_sf"/>
</dbReference>
<protein>
    <recommendedName>
        <fullName evidence="6">SpoIIIAH-like family protein</fullName>
    </recommendedName>
</protein>
<accession>A0ABQ6NP35</accession>
<keyword evidence="5" id="KW-1185">Reference proteome</keyword>
<sequence>MNTKRQTIWLVSMLSLMVVLSAYYLFTQDTKSPDLLSDGTQQEQKAGATEASSGNNSQIVVDQVDPAGNESASKDSGISDADKQVLDQIDAQGGVDSSVFAQVEEKRSELNSTQQDKLLGDMTNLQDPKEAQAAATQLDQLEEKNSKLTSIENELMKTFQQAIVNEEGNGYKVLVESDKLDKSQAANIIDLVMKTLGVDADQVSVQFIK</sequence>
<dbReference type="RefSeq" id="WP_201003659.1">
    <property type="nucleotide sequence ID" value="NZ_BTCL01000011.1"/>
</dbReference>
<evidence type="ECO:0000313" key="5">
    <source>
        <dbReference type="Proteomes" id="UP001285921"/>
    </source>
</evidence>
<keyword evidence="3" id="KW-0812">Transmembrane</keyword>
<reference evidence="4 5" key="1">
    <citation type="submission" date="2023-05" db="EMBL/GenBank/DDBJ databases">
        <title>Draft genome of Paenibacillus sp. CCS26.</title>
        <authorList>
            <person name="Akita H."/>
            <person name="Shinto Y."/>
            <person name="Kimura Z."/>
        </authorList>
    </citation>
    <scope>NUCLEOTIDE SEQUENCE [LARGE SCALE GENOMIC DNA]</scope>
    <source>
        <strain evidence="4 5">CCS26</strain>
    </source>
</reference>
<gene>
    <name evidence="4" type="ORF">PghCCS26_34590</name>
</gene>
<keyword evidence="3" id="KW-0472">Membrane</keyword>
<feature type="transmembrane region" description="Helical" evidence="3">
    <location>
        <begin position="7"/>
        <end position="26"/>
    </location>
</feature>
<evidence type="ECO:0000256" key="2">
    <source>
        <dbReference type="SAM" id="MobiDB-lite"/>
    </source>
</evidence>